<keyword evidence="2" id="KW-0378">Hydrolase</keyword>
<dbReference type="Gene3D" id="1.20.58.1710">
    <property type="match status" value="1"/>
</dbReference>
<evidence type="ECO:0000259" key="4">
    <source>
        <dbReference type="Pfam" id="PF00884"/>
    </source>
</evidence>
<dbReference type="GO" id="GO:0006357">
    <property type="term" value="P:regulation of transcription by RNA polymerase II"/>
    <property type="evidence" value="ECO:0007669"/>
    <property type="project" value="InterPro"/>
</dbReference>
<dbReference type="GO" id="GO:0008484">
    <property type="term" value="F:sulfuric ester hydrolase activity"/>
    <property type="evidence" value="ECO:0007669"/>
    <property type="project" value="TreeGrafter"/>
</dbReference>
<dbReference type="GO" id="GO:0016592">
    <property type="term" value="C:mediator complex"/>
    <property type="evidence" value="ECO:0007669"/>
    <property type="project" value="InterPro"/>
</dbReference>
<reference evidence="6" key="1">
    <citation type="journal article" date="2021" name="Nat. Commun.">
        <title>Genetic determinants of endophytism in the Arabidopsis root mycobiome.</title>
        <authorList>
            <person name="Mesny F."/>
            <person name="Miyauchi S."/>
            <person name="Thiergart T."/>
            <person name="Pickel B."/>
            <person name="Atanasova L."/>
            <person name="Karlsson M."/>
            <person name="Huettel B."/>
            <person name="Barry K.W."/>
            <person name="Haridas S."/>
            <person name="Chen C."/>
            <person name="Bauer D."/>
            <person name="Andreopoulos W."/>
            <person name="Pangilinan J."/>
            <person name="LaButti K."/>
            <person name="Riley R."/>
            <person name="Lipzen A."/>
            <person name="Clum A."/>
            <person name="Drula E."/>
            <person name="Henrissat B."/>
            <person name="Kohler A."/>
            <person name="Grigoriev I.V."/>
            <person name="Martin F.M."/>
            <person name="Hacquard S."/>
        </authorList>
    </citation>
    <scope>NUCLEOTIDE SEQUENCE</scope>
    <source>
        <strain evidence="6">MPI-CAGE-AT-0016</strain>
    </source>
</reference>
<organism evidence="6 7">
    <name type="scientific">Plectosphaerella cucumerina</name>
    <dbReference type="NCBI Taxonomy" id="40658"/>
    <lineage>
        <taxon>Eukaryota</taxon>
        <taxon>Fungi</taxon>
        <taxon>Dikarya</taxon>
        <taxon>Ascomycota</taxon>
        <taxon>Pezizomycotina</taxon>
        <taxon>Sordariomycetes</taxon>
        <taxon>Hypocreomycetidae</taxon>
        <taxon>Glomerellales</taxon>
        <taxon>Plectosphaerellaceae</taxon>
        <taxon>Plectosphaerella</taxon>
    </lineage>
</organism>
<evidence type="ECO:0000256" key="2">
    <source>
        <dbReference type="ARBA" id="ARBA00022801"/>
    </source>
</evidence>
<keyword evidence="7" id="KW-1185">Reference proteome</keyword>
<dbReference type="InterPro" id="IPR017850">
    <property type="entry name" value="Alkaline_phosphatase_core_sf"/>
</dbReference>
<feature type="compositionally biased region" description="Acidic residues" evidence="3">
    <location>
        <begin position="745"/>
        <end position="766"/>
    </location>
</feature>
<dbReference type="InterPro" id="IPR000917">
    <property type="entry name" value="Sulfatase_N"/>
</dbReference>
<name>A0A8K0TVG4_9PEZI</name>
<evidence type="ECO:0000313" key="6">
    <source>
        <dbReference type="EMBL" id="KAH7375896.1"/>
    </source>
</evidence>
<dbReference type="NCBIfam" id="TIGR03417">
    <property type="entry name" value="chol_sulfatase"/>
    <property type="match status" value="1"/>
</dbReference>
<dbReference type="InterPro" id="IPR019364">
    <property type="entry name" value="Mediatior_Med8_fun/met"/>
</dbReference>
<dbReference type="PANTHER" id="PTHR45953">
    <property type="entry name" value="IDURONATE 2-SULFATASE"/>
    <property type="match status" value="1"/>
</dbReference>
<dbReference type="OrthoDB" id="96314at2759"/>
<dbReference type="CDD" id="cd16032">
    <property type="entry name" value="choline-sulfatase"/>
    <property type="match status" value="1"/>
</dbReference>
<dbReference type="InterPro" id="IPR025863">
    <property type="entry name" value="Choline_sulf_C_dom"/>
</dbReference>
<evidence type="ECO:0000256" key="1">
    <source>
        <dbReference type="ARBA" id="ARBA00022723"/>
    </source>
</evidence>
<dbReference type="Gene3D" id="3.40.720.10">
    <property type="entry name" value="Alkaline Phosphatase, subunit A"/>
    <property type="match status" value="1"/>
</dbReference>
<dbReference type="Pfam" id="PF10232">
    <property type="entry name" value="Med8"/>
    <property type="match status" value="1"/>
</dbReference>
<dbReference type="GO" id="GO:0003712">
    <property type="term" value="F:transcription coregulator activity"/>
    <property type="evidence" value="ECO:0007669"/>
    <property type="project" value="InterPro"/>
</dbReference>
<comment type="caution">
    <text evidence="6">The sequence shown here is derived from an EMBL/GenBank/DDBJ whole genome shotgun (WGS) entry which is preliminary data.</text>
</comment>
<dbReference type="SUPFAM" id="SSF53649">
    <property type="entry name" value="Alkaline phosphatase-like"/>
    <property type="match status" value="1"/>
</dbReference>
<evidence type="ECO:0000313" key="7">
    <source>
        <dbReference type="Proteomes" id="UP000813385"/>
    </source>
</evidence>
<dbReference type="Gene3D" id="6.10.250.2610">
    <property type="match status" value="1"/>
</dbReference>
<feature type="domain" description="Sulfatase N-terminal" evidence="4">
    <location>
        <begin position="29"/>
        <end position="371"/>
    </location>
</feature>
<proteinExistence type="predicted"/>
<protein>
    <submittedName>
        <fullName evidence="6">Choline sulfatase</fullName>
    </submittedName>
</protein>
<dbReference type="AlphaFoldDB" id="A0A8K0TVG4"/>
<dbReference type="PANTHER" id="PTHR45953:SF1">
    <property type="entry name" value="IDURONATE 2-SULFATASE"/>
    <property type="match status" value="1"/>
</dbReference>
<feature type="domain" description="Choline sulfatase enzyme C-terminal" evidence="5">
    <location>
        <begin position="482"/>
        <end position="534"/>
    </location>
</feature>
<dbReference type="Proteomes" id="UP000813385">
    <property type="component" value="Unassembled WGS sequence"/>
</dbReference>
<sequence length="824" mass="92835">MAPDLNSLPASSGSVPRPKTNGSAPAKQPNILFIMADQLAAPQLKMYNPESQIKTPNLDALAAKSVQFDSAYCPSPLCAPSRMSLISGLLPMQIGAFDNAAQISSDVPTYAHYLRLKNYHTALAGKMHFIGDQLHGYETRLTSDIYPGDFGWSVNWDEPDTRLEWYHNSSSILQAGTCVRSNQLDYDEEVMYKSTQFLYEHIREGPDARPFALTVSLTHPHDPYTIEEKYWDMYEGVDIDMPKVKIPREEQDPHSKRLLKVCDLWDYDFTDEQIKRAKRAYYGAVSYVDDCVGRLLKVLKQCRLDENTIIVFSGDHGDMLGERGLWYKMSYFESSVRVPLFIHHPHQFEAHRVTQNVSTLDILPTLCDLVGTKPHPELPMDGVSLLPHLQGRPGHDKVYAEYTGEGTIAPLMMIREGPWKFMTCPTDGNQLFNLEDDPLEVHDLAKLTKKGAQTEKQKEALDKLDEFVAETKARWDFDAITKDVLLSQRKRRLVWSSLRQGTFTSWDFNPKDDGRLKYIRSTIPLDDLERRARFPAVDKYGKEIASATQGHSAQGNALGLSDDESKALEQTRQRLYQLSNSISSLRQSICTLSHVTPNANPSSSSLVAQYQILLRNLQSTLDVLTENSVPFAHMSVHPAVNYPGRTQENVLLTLLRKKREPSVEERIEQGLETTAGLRAAIEGEGGDMKDGIQRLEEVWEALREWTTERVTSYVRDGEAVDVYTKKERAAGIENVRSGLRRALEEPDEDEDEDESDEGDDDEDVDLDVIMGEGTGATGQPAAAPPPEPELLFWFAARGDYDIPPNVELEKDAARRARLSGVPRM</sequence>
<feature type="region of interest" description="Disordered" evidence="3">
    <location>
        <begin position="1"/>
        <end position="26"/>
    </location>
</feature>
<dbReference type="Pfam" id="PF00884">
    <property type="entry name" value="Sulfatase"/>
    <property type="match status" value="1"/>
</dbReference>
<evidence type="ECO:0000256" key="3">
    <source>
        <dbReference type="SAM" id="MobiDB-lite"/>
    </source>
</evidence>
<dbReference type="Pfam" id="PF12411">
    <property type="entry name" value="Choline_sulf_C"/>
    <property type="match status" value="1"/>
</dbReference>
<accession>A0A8K0TVG4</accession>
<gene>
    <name evidence="6" type="ORF">B0T11DRAFT_303764</name>
</gene>
<keyword evidence="1" id="KW-0479">Metal-binding</keyword>
<dbReference type="EMBL" id="JAGPXD010000001">
    <property type="protein sequence ID" value="KAH7375896.1"/>
    <property type="molecule type" value="Genomic_DNA"/>
</dbReference>
<dbReference type="GO" id="GO:0005737">
    <property type="term" value="C:cytoplasm"/>
    <property type="evidence" value="ECO:0007669"/>
    <property type="project" value="TreeGrafter"/>
</dbReference>
<dbReference type="GO" id="GO:0046872">
    <property type="term" value="F:metal ion binding"/>
    <property type="evidence" value="ECO:0007669"/>
    <property type="project" value="UniProtKB-KW"/>
</dbReference>
<dbReference type="FunFam" id="3.40.720.10:FF:000032">
    <property type="entry name" value="Choline sulfatase"/>
    <property type="match status" value="1"/>
</dbReference>
<feature type="region of interest" description="Disordered" evidence="3">
    <location>
        <begin position="738"/>
        <end position="788"/>
    </location>
</feature>
<dbReference type="InterPro" id="IPR017785">
    <property type="entry name" value="Choline-sulfatase"/>
</dbReference>
<evidence type="ECO:0000259" key="5">
    <source>
        <dbReference type="Pfam" id="PF12411"/>
    </source>
</evidence>